<gene>
    <name evidence="1" type="ORF">HEB29_002050</name>
</gene>
<dbReference type="RefSeq" id="WP_179764027.1">
    <property type="nucleotide sequence ID" value="NZ_BAAAUE010000007.1"/>
</dbReference>
<dbReference type="EMBL" id="JACCCF010000001">
    <property type="protein sequence ID" value="NYE41039.1"/>
    <property type="molecule type" value="Genomic_DNA"/>
</dbReference>
<proteinExistence type="predicted"/>
<dbReference type="AlphaFoldDB" id="A0A7Y9KVQ1"/>
<organism evidence="1 2">
    <name type="scientific">Streptomyces fulvorobeus</name>
    <dbReference type="NCBI Taxonomy" id="284028"/>
    <lineage>
        <taxon>Bacteria</taxon>
        <taxon>Bacillati</taxon>
        <taxon>Actinomycetota</taxon>
        <taxon>Actinomycetes</taxon>
        <taxon>Kitasatosporales</taxon>
        <taxon>Streptomycetaceae</taxon>
        <taxon>Streptomyces</taxon>
    </lineage>
</organism>
<evidence type="ECO:0000313" key="2">
    <source>
        <dbReference type="Proteomes" id="UP000530403"/>
    </source>
</evidence>
<comment type="caution">
    <text evidence="1">The sequence shown here is derived from an EMBL/GenBank/DDBJ whole genome shotgun (WGS) entry which is preliminary data.</text>
</comment>
<dbReference type="Proteomes" id="UP000530403">
    <property type="component" value="Unassembled WGS sequence"/>
</dbReference>
<reference evidence="1 2" key="1">
    <citation type="submission" date="2020-07" db="EMBL/GenBank/DDBJ databases">
        <title>Sequencing the genomes of 1000 actinobacteria strains.</title>
        <authorList>
            <person name="Klenk H.-P."/>
        </authorList>
    </citation>
    <scope>NUCLEOTIDE SEQUENCE [LARGE SCALE GENOMIC DNA]</scope>
    <source>
        <strain evidence="1 2">DSM 41455</strain>
    </source>
</reference>
<protein>
    <submittedName>
        <fullName evidence="1">Uncharacterized protein</fullName>
    </submittedName>
</protein>
<evidence type="ECO:0000313" key="1">
    <source>
        <dbReference type="EMBL" id="NYE41039.1"/>
    </source>
</evidence>
<sequence length="212" mass="22916">MAAARKADVRTLDRLAGRQRGLATHRQLQAAGVARSMIGRRCRPGGPWQRVLPRVTLIQTGAPDPYQRMPAAVLYAAGPGSAPLSGATAVVTGEAALSLYRVRGTGSGTVDVLLHEGRKLRDIAYVRIRRTRRPPPSLLFEGVPCVRRPRAAADFVARETRRRLKLETHGIEVVTVAPSLVRDHPDEVVAAVLAKLRLGAGRREPLAVRVAA</sequence>
<accession>A0A7Y9KVQ1</accession>
<name>A0A7Y9KVQ1_9ACTN</name>